<comment type="similarity">
    <text evidence="3 8">Belongs to the COQ9 family.</text>
</comment>
<dbReference type="UniPathway" id="UPA00232"/>
<dbReference type="Proteomes" id="UP000054771">
    <property type="component" value="Unassembled WGS sequence"/>
</dbReference>
<dbReference type="Pfam" id="PF08511">
    <property type="entry name" value="COQ9"/>
    <property type="match status" value="1"/>
</dbReference>
<dbReference type="Pfam" id="PF21392">
    <property type="entry name" value="COQ9_N"/>
    <property type="match status" value="1"/>
</dbReference>
<gene>
    <name evidence="12" type="ORF">ASPCAL02039</name>
</gene>
<keyword evidence="5" id="KW-0809">Transit peptide</keyword>
<evidence type="ECO:0000256" key="6">
    <source>
        <dbReference type="ARBA" id="ARBA00023121"/>
    </source>
</evidence>
<evidence type="ECO:0000313" key="12">
    <source>
        <dbReference type="EMBL" id="CEN59594.1"/>
    </source>
</evidence>
<evidence type="ECO:0000256" key="9">
    <source>
        <dbReference type="SAM" id="MobiDB-lite"/>
    </source>
</evidence>
<comment type="pathway">
    <text evidence="2 8">Cofactor biosynthesis; ubiquinone biosynthesis.</text>
</comment>
<proteinExistence type="inferred from homology"/>
<keyword evidence="13" id="KW-1185">Reference proteome</keyword>
<dbReference type="OrthoDB" id="619536at2759"/>
<dbReference type="InterPro" id="IPR013718">
    <property type="entry name" value="COQ9_C"/>
</dbReference>
<dbReference type="FunFam" id="1.10.357.10:FF:000004">
    <property type="entry name" value="Ubiquinone biosynthesis protein COQ9, mitochondrial"/>
    <property type="match status" value="1"/>
</dbReference>
<dbReference type="STRING" id="454130.A0A0U5GJK5"/>
<evidence type="ECO:0000259" key="11">
    <source>
        <dbReference type="Pfam" id="PF21392"/>
    </source>
</evidence>
<dbReference type="EMBL" id="CDMC01000002">
    <property type="protein sequence ID" value="CEN59594.1"/>
    <property type="molecule type" value="Genomic_DNA"/>
</dbReference>
<dbReference type="GO" id="GO:0008289">
    <property type="term" value="F:lipid binding"/>
    <property type="evidence" value="ECO:0007669"/>
    <property type="project" value="UniProtKB-UniRule"/>
</dbReference>
<evidence type="ECO:0000256" key="1">
    <source>
        <dbReference type="ARBA" id="ARBA00004173"/>
    </source>
</evidence>
<comment type="subcellular location">
    <subcellularLocation>
        <location evidence="1 8">Mitochondrion</location>
    </subcellularLocation>
</comment>
<evidence type="ECO:0000313" key="13">
    <source>
        <dbReference type="Proteomes" id="UP000054771"/>
    </source>
</evidence>
<dbReference type="InterPro" id="IPR012762">
    <property type="entry name" value="Ubiq_biosynth_COQ9"/>
</dbReference>
<feature type="domain" description="COQ9 C-terminal" evidence="10">
    <location>
        <begin position="184"/>
        <end position="253"/>
    </location>
</feature>
<protein>
    <recommendedName>
        <fullName evidence="8">Ubiquinone biosynthesis protein</fullName>
    </recommendedName>
</protein>
<dbReference type="PANTHER" id="PTHR21427">
    <property type="entry name" value="UBIQUINONE BIOSYNTHESIS PROTEIN COQ9, MITOCHONDRIAL"/>
    <property type="match status" value="1"/>
</dbReference>
<dbReference type="OMA" id="CAGFGWN"/>
<evidence type="ECO:0000256" key="7">
    <source>
        <dbReference type="ARBA" id="ARBA00023128"/>
    </source>
</evidence>
<accession>A0A0U5GJK5</accession>
<dbReference type="PANTHER" id="PTHR21427:SF19">
    <property type="entry name" value="UBIQUINONE BIOSYNTHESIS PROTEIN COQ9, MITOCHONDRIAL"/>
    <property type="match status" value="1"/>
</dbReference>
<name>A0A0U5GJK5_ASPCI</name>
<keyword evidence="6 8" id="KW-0446">Lipid-binding</keyword>
<evidence type="ECO:0000256" key="8">
    <source>
        <dbReference type="RuleBase" id="RU366063"/>
    </source>
</evidence>
<evidence type="ECO:0000256" key="3">
    <source>
        <dbReference type="ARBA" id="ARBA00010766"/>
    </source>
</evidence>
<dbReference type="GO" id="GO:0006744">
    <property type="term" value="P:ubiquinone biosynthetic process"/>
    <property type="evidence" value="ECO:0007669"/>
    <property type="project" value="UniProtKB-UniRule"/>
</dbReference>
<evidence type="ECO:0000256" key="4">
    <source>
        <dbReference type="ARBA" id="ARBA00022688"/>
    </source>
</evidence>
<sequence>MARPLLRPLRSCRNSSLHSFCRSPRISLIPAKSAVPNQLRQPSRDLPSHQHRLYHSQHHPEPPPHEYTNSQTTILTAALRHVPTHGFTRDALTLGARDTGFLDVSIQLLPRGEFDLILFWLASRRGLLRAAVEQNGLLKSTDSNLVSVEEKTRKLIMERLRMNTEIKHQWQDALALMSLPSHIPLSLSELHALSSDILHLAGDTSVDASWYTKRLSVSAIYASSEVVMTRDSSPDLAATEAFVTRRIEDSKAIGDKLTGAKQCLGFMGSTAVGLGRSWGLKI</sequence>
<reference evidence="13" key="1">
    <citation type="journal article" date="2016" name="Genome Announc.">
        <title>Draft genome sequences of fungus Aspergillus calidoustus.</title>
        <authorList>
            <person name="Horn F."/>
            <person name="Linde J."/>
            <person name="Mattern D.J."/>
            <person name="Walther G."/>
            <person name="Guthke R."/>
            <person name="Scherlach K."/>
            <person name="Martin K."/>
            <person name="Brakhage A.A."/>
            <person name="Petzke L."/>
            <person name="Valiante V."/>
        </authorList>
    </citation>
    <scope>NUCLEOTIDE SEQUENCE [LARGE SCALE GENOMIC DNA]</scope>
    <source>
        <strain evidence="13">SF006504</strain>
    </source>
</reference>
<comment type="function">
    <text evidence="8">Membrane-associated protein that warps the membrane surface to access and bind aromatic isoprenes with high specificity, including ubiquinone (CoQ) isoprene intermediates and presents them directly to Coq7, therefore facilitating the Coq7-mediated hydroxylase step. Participates in the biosynthesis of coenzyme Q, also named ubiquinone, an essential lipid-soluble electron transporter for aerobic cellular respiration.</text>
</comment>
<evidence type="ECO:0000256" key="5">
    <source>
        <dbReference type="ARBA" id="ARBA00022946"/>
    </source>
</evidence>
<organism evidence="12 13">
    <name type="scientific">Aspergillus calidoustus</name>
    <dbReference type="NCBI Taxonomy" id="454130"/>
    <lineage>
        <taxon>Eukaryota</taxon>
        <taxon>Fungi</taxon>
        <taxon>Dikarya</taxon>
        <taxon>Ascomycota</taxon>
        <taxon>Pezizomycotina</taxon>
        <taxon>Eurotiomycetes</taxon>
        <taxon>Eurotiomycetidae</taxon>
        <taxon>Eurotiales</taxon>
        <taxon>Aspergillaceae</taxon>
        <taxon>Aspergillus</taxon>
        <taxon>Aspergillus subgen. Nidulantes</taxon>
    </lineage>
</organism>
<dbReference type="NCBIfam" id="TIGR02396">
    <property type="entry name" value="diverge_rpsU"/>
    <property type="match status" value="1"/>
</dbReference>
<feature type="domain" description="Ubiquinone biosynthesis protein COQ9 HTH" evidence="11">
    <location>
        <begin position="71"/>
        <end position="96"/>
    </location>
</feature>
<dbReference type="Gene3D" id="1.10.357.10">
    <property type="entry name" value="Tetracycline Repressor, domain 2"/>
    <property type="match status" value="1"/>
</dbReference>
<evidence type="ECO:0000256" key="2">
    <source>
        <dbReference type="ARBA" id="ARBA00004749"/>
    </source>
</evidence>
<evidence type="ECO:0000259" key="10">
    <source>
        <dbReference type="Pfam" id="PF08511"/>
    </source>
</evidence>
<feature type="region of interest" description="Disordered" evidence="9">
    <location>
        <begin position="34"/>
        <end position="69"/>
    </location>
</feature>
<keyword evidence="12" id="KW-0830">Ubiquinone</keyword>
<dbReference type="InterPro" id="IPR048674">
    <property type="entry name" value="COQ9_HTH"/>
</dbReference>
<dbReference type="AlphaFoldDB" id="A0A0U5GJK5"/>
<dbReference type="GO" id="GO:0005743">
    <property type="term" value="C:mitochondrial inner membrane"/>
    <property type="evidence" value="ECO:0007669"/>
    <property type="project" value="TreeGrafter"/>
</dbReference>
<keyword evidence="7 8" id="KW-0496">Mitochondrion</keyword>
<keyword evidence="4 8" id="KW-0831">Ubiquinone biosynthesis</keyword>